<dbReference type="EMBL" id="JAFBCF010000001">
    <property type="protein sequence ID" value="MBM7799368.1"/>
    <property type="molecule type" value="Genomic_DNA"/>
</dbReference>
<proteinExistence type="predicted"/>
<name>A0ABS2RL28_9ACTN</name>
<accession>A0ABS2RL28</accession>
<evidence type="ECO:0000313" key="2">
    <source>
        <dbReference type="Proteomes" id="UP000704762"/>
    </source>
</evidence>
<reference evidence="1 2" key="1">
    <citation type="submission" date="2021-01" db="EMBL/GenBank/DDBJ databases">
        <title>Sequencing the genomes of 1000 actinobacteria strains.</title>
        <authorList>
            <person name="Klenk H.-P."/>
        </authorList>
    </citation>
    <scope>NUCLEOTIDE SEQUENCE [LARGE SCALE GENOMIC DNA]</scope>
    <source>
        <strain evidence="1 2">DSM 18662</strain>
    </source>
</reference>
<organism evidence="1 2">
    <name type="scientific">Microlunatus panaciterrae</name>
    <dbReference type="NCBI Taxonomy" id="400768"/>
    <lineage>
        <taxon>Bacteria</taxon>
        <taxon>Bacillati</taxon>
        <taxon>Actinomycetota</taxon>
        <taxon>Actinomycetes</taxon>
        <taxon>Propionibacteriales</taxon>
        <taxon>Propionibacteriaceae</taxon>
        <taxon>Microlunatus</taxon>
    </lineage>
</organism>
<evidence type="ECO:0008006" key="3">
    <source>
        <dbReference type="Google" id="ProtNLM"/>
    </source>
</evidence>
<gene>
    <name evidence="1" type="ORF">JOE57_002289</name>
</gene>
<keyword evidence="2" id="KW-1185">Reference proteome</keyword>
<sequence length="300" mass="33871">MLDFKELGANGRAFEQLLRELALTLGLDVAWSGVGPDDEHDLIIEERGDVLFGATTRRWLVSAKDYSSANSGQGRAVSSSDVADSGGIRDALDHHAADGFLLACTTYPSSALVRRFDSIRATRRIPLHTWDSVAIERLLDTPAGWAVLQRFLPNSADALGWRVFATESPNRYVGVTRGMWFRLTGRYGGAVKEFHLTSVAKRIDFALARTLPDDHQLRLRGVFYDDKNGSFTSHWDYLWQHEAPSVDAIQRMVDYLGDGQVRFKDGQTDWVTVDARRVFRQSDNYDADSPKYYEQLPSYW</sequence>
<protein>
    <recommendedName>
        <fullName evidence="3">Restriction endonuclease</fullName>
    </recommendedName>
</protein>
<dbReference type="Proteomes" id="UP000704762">
    <property type="component" value="Unassembled WGS sequence"/>
</dbReference>
<comment type="caution">
    <text evidence="1">The sequence shown here is derived from an EMBL/GenBank/DDBJ whole genome shotgun (WGS) entry which is preliminary data.</text>
</comment>
<evidence type="ECO:0000313" key="1">
    <source>
        <dbReference type="EMBL" id="MBM7799368.1"/>
    </source>
</evidence>
<dbReference type="RefSeq" id="WP_204918076.1">
    <property type="nucleotide sequence ID" value="NZ_BAAAQP010000003.1"/>
</dbReference>